<keyword evidence="4" id="KW-1185">Reference proteome</keyword>
<keyword evidence="1" id="KW-0472">Membrane</keyword>
<comment type="caution">
    <text evidence="3">The sequence shown here is derived from an EMBL/GenBank/DDBJ whole genome shotgun (WGS) entry which is preliminary data.</text>
</comment>
<dbReference type="InterPro" id="IPR010559">
    <property type="entry name" value="Sig_transdc_His_kin_internal"/>
</dbReference>
<feature type="domain" description="Signal transduction histidine kinase internal region" evidence="2">
    <location>
        <begin position="410"/>
        <end position="488"/>
    </location>
</feature>
<dbReference type="SUPFAM" id="SSF48452">
    <property type="entry name" value="TPR-like"/>
    <property type="match status" value="2"/>
</dbReference>
<dbReference type="Gene3D" id="1.25.40.10">
    <property type="entry name" value="Tetratricopeptide repeat domain"/>
    <property type="match status" value="2"/>
</dbReference>
<sequence>MSKLICVVMFVATAYLSYGQAGNLIRESDSLMRILPMLTSDTARVDALVTISKTWISRDPSKGILYNKEAIALAEKINDSGRKGQAMLVLGYQYSVYGQTAKAIETLQETIHLAQQNKNSQLEQTAVAFISTAYSRQGDLENALKYALQAYQHLSAGPPQNPNEVEHYAGASMNLGEVYLRLGILDSAYHYISQSYGHVEQARLTNRYFAFHIPLLMGENILRLNQPQKALAYIKEGLKNAQSLNDNTGIVEGQLNLANYYQQTNQPDSLVSNALRALHGAQQLKKYEAIREASSMLREWYEKNKDLKKALYYNDITNAAKDSLINKDQIKEGQKLIFKEQQYQEKLTSARTAYQNRLIVYLLIGGLAIFLLVAVILFLNNRRKQKDNQLLQNEIKLQEAEFVGKLAETEMTALRAQMNPHFIFNCLNSIKLYTLENNSVSASEFLTKFSRLIRLVLENSRSEKVTLDNELETLQLYIEMEAMRFKNKVKYQIQVDENIDTQYIEIPPLLLQPYVENAIWHGLMQKEEGGTLSIAVSLVNESTLQVNITDDGIGRAAASELKSKSATRHKSFGLKMTSERIGLINKLYNSETQVRILDLVDSENQPAGTRVEVNIPV</sequence>
<accession>A0ABX0UP78</accession>
<dbReference type="RefSeq" id="WP_167273673.1">
    <property type="nucleotide sequence ID" value="NZ_JAASQJ010000004.1"/>
</dbReference>
<dbReference type="PANTHER" id="PTHR34220:SF7">
    <property type="entry name" value="SENSOR HISTIDINE KINASE YPDA"/>
    <property type="match status" value="1"/>
</dbReference>
<evidence type="ECO:0000256" key="1">
    <source>
        <dbReference type="SAM" id="Phobius"/>
    </source>
</evidence>
<evidence type="ECO:0000313" key="4">
    <source>
        <dbReference type="Proteomes" id="UP001179181"/>
    </source>
</evidence>
<keyword evidence="1" id="KW-1133">Transmembrane helix</keyword>
<dbReference type="InterPro" id="IPR011990">
    <property type="entry name" value="TPR-like_helical_dom_sf"/>
</dbReference>
<gene>
    <name evidence="3" type="ORF">FHS68_003983</name>
</gene>
<keyword evidence="1" id="KW-0812">Transmembrane</keyword>
<feature type="transmembrane region" description="Helical" evidence="1">
    <location>
        <begin position="358"/>
        <end position="379"/>
    </location>
</feature>
<dbReference type="SUPFAM" id="SSF55874">
    <property type="entry name" value="ATPase domain of HSP90 chaperone/DNA topoisomerase II/histidine kinase"/>
    <property type="match status" value="1"/>
</dbReference>
<dbReference type="PANTHER" id="PTHR34220">
    <property type="entry name" value="SENSOR HISTIDINE KINASE YPDA"/>
    <property type="match status" value="1"/>
</dbReference>
<evidence type="ECO:0000313" key="3">
    <source>
        <dbReference type="EMBL" id="NIJ54796.1"/>
    </source>
</evidence>
<dbReference type="Gene3D" id="3.30.565.10">
    <property type="entry name" value="Histidine kinase-like ATPase, C-terminal domain"/>
    <property type="match status" value="1"/>
</dbReference>
<reference evidence="3 4" key="1">
    <citation type="submission" date="2020-03" db="EMBL/GenBank/DDBJ databases">
        <title>Genomic Encyclopedia of Type Strains, Phase IV (KMG-IV): sequencing the most valuable type-strain genomes for metagenomic binning, comparative biology and taxonomic classification.</title>
        <authorList>
            <person name="Goeker M."/>
        </authorList>
    </citation>
    <scope>NUCLEOTIDE SEQUENCE [LARGE SCALE GENOMIC DNA]</scope>
    <source>
        <strain evidence="3 4">DSM 102865</strain>
    </source>
</reference>
<dbReference type="InterPro" id="IPR050640">
    <property type="entry name" value="Bact_2-comp_sensor_kinase"/>
</dbReference>
<dbReference type="Pfam" id="PF06580">
    <property type="entry name" value="His_kinase"/>
    <property type="match status" value="1"/>
</dbReference>
<protein>
    <submittedName>
        <fullName evidence="3">Tetratricopeptide (TPR) repeat protein</fullName>
    </submittedName>
</protein>
<organism evidence="3 4">
    <name type="scientific">Dyadobacter arcticus</name>
    <dbReference type="NCBI Taxonomy" id="1078754"/>
    <lineage>
        <taxon>Bacteria</taxon>
        <taxon>Pseudomonadati</taxon>
        <taxon>Bacteroidota</taxon>
        <taxon>Cytophagia</taxon>
        <taxon>Cytophagales</taxon>
        <taxon>Spirosomataceae</taxon>
        <taxon>Dyadobacter</taxon>
    </lineage>
</organism>
<name>A0ABX0UP78_9BACT</name>
<dbReference type="EMBL" id="JAASQJ010000004">
    <property type="protein sequence ID" value="NIJ54796.1"/>
    <property type="molecule type" value="Genomic_DNA"/>
</dbReference>
<dbReference type="Proteomes" id="UP001179181">
    <property type="component" value="Unassembled WGS sequence"/>
</dbReference>
<evidence type="ECO:0000259" key="2">
    <source>
        <dbReference type="Pfam" id="PF06580"/>
    </source>
</evidence>
<proteinExistence type="predicted"/>
<dbReference type="InterPro" id="IPR036890">
    <property type="entry name" value="HATPase_C_sf"/>
</dbReference>